<feature type="transmembrane region" description="Helical" evidence="1">
    <location>
        <begin position="12"/>
        <end position="30"/>
    </location>
</feature>
<dbReference type="EMBL" id="OBMR01000006">
    <property type="protein sequence ID" value="SOC04146.1"/>
    <property type="molecule type" value="Genomic_DNA"/>
</dbReference>
<dbReference type="GO" id="GO:0016747">
    <property type="term" value="F:acyltransferase activity, transferring groups other than amino-acyl groups"/>
    <property type="evidence" value="ECO:0007669"/>
    <property type="project" value="InterPro"/>
</dbReference>
<sequence length="350" mass="40166">MNTKRLTVYDWVRFLATVFIVIAHSTYLGMETTYGGVVYEAPANLSPMYFSVGLENHRFIASWVSLFVLQVFFMVSGAMLAIKPLASFTKIVKGKAKRLLIPYFLVGWLYMLPVKKIAGFYDSDGFINALRGFITGEDSGHLWFLPALFWGIIALVIILKVLQRLRIESPYAALIIAGIIYFVYDYLPFDVLELKSGLSYLLYITIGYVFEIERQKFERLNLKKTFIILAIVIILELLDINFHVLNLFAIEIVGAILTYIVADLLDRAIPKIHDTKVWKYIVRNIFYVYLFHDPLNYLILKYTFKNNILTSGVGCIFYTLLRTIGVFVLSLAIGELVVIVKKYIGMFLED</sequence>
<feature type="transmembrane region" description="Helical" evidence="1">
    <location>
        <begin position="244"/>
        <end position="265"/>
    </location>
</feature>
<feature type="transmembrane region" description="Helical" evidence="1">
    <location>
        <begin position="286"/>
        <end position="304"/>
    </location>
</feature>
<feature type="transmembrane region" description="Helical" evidence="1">
    <location>
        <begin position="194"/>
        <end position="210"/>
    </location>
</feature>
<name>A0A285SAN1_9FIRM</name>
<reference evidence="3 4" key="1">
    <citation type="submission" date="2017-08" db="EMBL/GenBank/DDBJ databases">
        <authorList>
            <person name="de Groot N.N."/>
        </authorList>
    </citation>
    <scope>NUCLEOTIDE SEQUENCE [LARGE SCALE GENOMIC DNA]</scope>
    <source>
        <strain evidence="3 4">DSM 9787</strain>
    </source>
</reference>
<protein>
    <submittedName>
        <fullName evidence="3">Acyltransferase family protein</fullName>
    </submittedName>
</protein>
<keyword evidence="1" id="KW-1133">Transmembrane helix</keyword>
<keyword evidence="3" id="KW-0808">Transferase</keyword>
<evidence type="ECO:0000256" key="1">
    <source>
        <dbReference type="SAM" id="Phobius"/>
    </source>
</evidence>
<feature type="transmembrane region" description="Helical" evidence="1">
    <location>
        <begin position="316"/>
        <end position="340"/>
    </location>
</feature>
<accession>A0A285SAN1</accession>
<feature type="transmembrane region" description="Helical" evidence="1">
    <location>
        <begin position="171"/>
        <end position="188"/>
    </location>
</feature>
<proteinExistence type="predicted"/>
<feature type="transmembrane region" description="Helical" evidence="1">
    <location>
        <begin position="222"/>
        <end position="238"/>
    </location>
</feature>
<dbReference type="Pfam" id="PF01757">
    <property type="entry name" value="Acyl_transf_3"/>
    <property type="match status" value="1"/>
</dbReference>
<evidence type="ECO:0000313" key="3">
    <source>
        <dbReference type="EMBL" id="SOC04146.1"/>
    </source>
</evidence>
<keyword evidence="1" id="KW-0472">Membrane</keyword>
<keyword evidence="3" id="KW-0012">Acyltransferase</keyword>
<dbReference type="AlphaFoldDB" id="A0A285SAN1"/>
<feature type="transmembrane region" description="Helical" evidence="1">
    <location>
        <begin position="103"/>
        <end position="121"/>
    </location>
</feature>
<feature type="transmembrane region" description="Helical" evidence="1">
    <location>
        <begin position="60"/>
        <end position="82"/>
    </location>
</feature>
<gene>
    <name evidence="3" type="ORF">SAMN02910411_2019</name>
</gene>
<feature type="domain" description="Acyltransferase 3" evidence="2">
    <location>
        <begin position="10"/>
        <end position="330"/>
    </location>
</feature>
<organism evidence="3 4">
    <name type="scientific">Pseudobutyrivibrio ruminis DSM 9787</name>
    <dbReference type="NCBI Taxonomy" id="1123011"/>
    <lineage>
        <taxon>Bacteria</taxon>
        <taxon>Bacillati</taxon>
        <taxon>Bacillota</taxon>
        <taxon>Clostridia</taxon>
        <taxon>Lachnospirales</taxon>
        <taxon>Lachnospiraceae</taxon>
        <taxon>Pseudobutyrivibrio</taxon>
    </lineage>
</organism>
<dbReference type="RefSeq" id="WP_097076374.1">
    <property type="nucleotide sequence ID" value="NZ_OBMR01000006.1"/>
</dbReference>
<keyword evidence="1" id="KW-0812">Transmembrane</keyword>
<dbReference type="InterPro" id="IPR002656">
    <property type="entry name" value="Acyl_transf_3_dom"/>
</dbReference>
<dbReference type="Proteomes" id="UP000219563">
    <property type="component" value="Unassembled WGS sequence"/>
</dbReference>
<feature type="transmembrane region" description="Helical" evidence="1">
    <location>
        <begin position="141"/>
        <end position="159"/>
    </location>
</feature>
<evidence type="ECO:0000313" key="4">
    <source>
        <dbReference type="Proteomes" id="UP000219563"/>
    </source>
</evidence>
<evidence type="ECO:0000259" key="2">
    <source>
        <dbReference type="Pfam" id="PF01757"/>
    </source>
</evidence>